<accession>A0AAV9LY30</accession>
<evidence type="ECO:0000259" key="5">
    <source>
        <dbReference type="PROSITE" id="PS50081"/>
    </source>
</evidence>
<feature type="transmembrane region" description="Helical" evidence="4">
    <location>
        <begin position="21"/>
        <end position="47"/>
    </location>
</feature>
<keyword evidence="4" id="KW-0812">Transmembrane</keyword>
<dbReference type="InterPro" id="IPR046349">
    <property type="entry name" value="C1-like_sf"/>
</dbReference>
<gene>
    <name evidence="6" type="ORF">R3W88_022458</name>
</gene>
<dbReference type="InterPro" id="IPR002219">
    <property type="entry name" value="PKC_DAG/PE"/>
</dbReference>
<dbReference type="Pfam" id="PF03107">
    <property type="entry name" value="C1_2"/>
    <property type="match status" value="2"/>
</dbReference>
<name>A0AAV9LY30_9SOLN</name>
<evidence type="ECO:0000313" key="7">
    <source>
        <dbReference type="Proteomes" id="UP001311915"/>
    </source>
</evidence>
<dbReference type="PANTHER" id="PTHR46288">
    <property type="entry name" value="PHORBOL-ESTER/DAG-TYPE DOMAIN-CONTAINING PROTEIN"/>
    <property type="match status" value="1"/>
</dbReference>
<evidence type="ECO:0000256" key="2">
    <source>
        <dbReference type="ARBA" id="ARBA00022737"/>
    </source>
</evidence>
<keyword evidence="2" id="KW-0677">Repeat</keyword>
<dbReference type="PANTHER" id="PTHR46288:SF8">
    <property type="entry name" value="ZINC FINGER PHD-TYPE DOMAIN-CONTAINING PROTEIN"/>
    <property type="match status" value="1"/>
</dbReference>
<keyword evidence="7" id="KW-1185">Reference proteome</keyword>
<proteinExistence type="predicted"/>
<evidence type="ECO:0000256" key="3">
    <source>
        <dbReference type="ARBA" id="ARBA00022833"/>
    </source>
</evidence>
<keyword evidence="3" id="KW-0862">Zinc</keyword>
<dbReference type="GO" id="GO:0046872">
    <property type="term" value="F:metal ion binding"/>
    <property type="evidence" value="ECO:0007669"/>
    <property type="project" value="UniProtKB-KW"/>
</dbReference>
<dbReference type="SUPFAM" id="SSF57889">
    <property type="entry name" value="Cysteine-rich domain"/>
    <property type="match status" value="4"/>
</dbReference>
<protein>
    <recommendedName>
        <fullName evidence="5">Phorbol-ester/DAG-type domain-containing protein</fullName>
    </recommendedName>
</protein>
<reference evidence="6 7" key="1">
    <citation type="submission" date="2023-10" db="EMBL/GenBank/DDBJ databases">
        <title>Genome-Wide Identification Analysis in wild type Solanum Pinnatisectum Reveals Some Genes Defensing Phytophthora Infestans.</title>
        <authorList>
            <person name="Sun C."/>
        </authorList>
    </citation>
    <scope>NUCLEOTIDE SEQUENCE [LARGE SCALE GENOMIC DNA]</scope>
    <source>
        <strain evidence="6">LQN</strain>
        <tissue evidence="6">Leaf</tissue>
    </source>
</reference>
<keyword evidence="1" id="KW-0479">Metal-binding</keyword>
<comment type="caution">
    <text evidence="6">The sequence shown here is derived from an EMBL/GenBank/DDBJ whole genome shotgun (WGS) entry which is preliminary data.</text>
</comment>
<evidence type="ECO:0000256" key="1">
    <source>
        <dbReference type="ARBA" id="ARBA00022723"/>
    </source>
</evidence>
<feature type="domain" description="Phorbol-ester/DAG-type" evidence="5">
    <location>
        <begin position="524"/>
        <end position="572"/>
    </location>
</feature>
<organism evidence="6 7">
    <name type="scientific">Solanum pinnatisectum</name>
    <name type="common">tansyleaf nightshade</name>
    <dbReference type="NCBI Taxonomy" id="50273"/>
    <lineage>
        <taxon>Eukaryota</taxon>
        <taxon>Viridiplantae</taxon>
        <taxon>Streptophyta</taxon>
        <taxon>Embryophyta</taxon>
        <taxon>Tracheophyta</taxon>
        <taxon>Spermatophyta</taxon>
        <taxon>Magnoliopsida</taxon>
        <taxon>eudicotyledons</taxon>
        <taxon>Gunneridae</taxon>
        <taxon>Pentapetalae</taxon>
        <taxon>asterids</taxon>
        <taxon>lamiids</taxon>
        <taxon>Solanales</taxon>
        <taxon>Solanaceae</taxon>
        <taxon>Solanoideae</taxon>
        <taxon>Solaneae</taxon>
        <taxon>Solanum</taxon>
    </lineage>
</organism>
<dbReference type="InterPro" id="IPR004146">
    <property type="entry name" value="DC1"/>
</dbReference>
<dbReference type="Proteomes" id="UP001311915">
    <property type="component" value="Unassembled WGS sequence"/>
</dbReference>
<evidence type="ECO:0000313" key="6">
    <source>
        <dbReference type="EMBL" id="KAK4729470.1"/>
    </source>
</evidence>
<sequence>MPDDKKMLRLIFDDNNLEFSYLLGLSILLPTIVLVYCLLKFLLQLLIHHPQNMSQPKIREIKIVTNKKSDASDQAEDQLDEAKGQQAVLYRFRQRHKNIQTEITSCSKLIAKEDESCVSKAPPRLRDGDLVHFSHRHPLLRFHLKGTEGIRCNMCTIIISGVAYGCDCCHYFLHEPKKREIKIVTNKKSDASDHAEDQLDEAKGQQAVLYRFRQRHKNIQTEITSCSKLIAKEEESCVSKVPPRLRDGDLVHFSHRHPLLRFHLKGTEGIRCNMCTIIISGVAYGCDCCHYFLHEVCSNIPKRIRHDFHPMHSLTLLPIPSIALWHSKVESEFCCVACGYDNSLFSFYYHCDLCKFDLHLECASVTTKLIHKVKYPLDLFTSFPLESEGAALLCCICNQVMNRQSTWLFYNREFDYICHFECAAEEELGVIGDQSFLSEVQKSLLVRKSFPDQQQKLEKLGEVIHFSHRHPLKPIKQTNEASIMNCCICSYQALSGYICQLCNYFISETCFPLPRRIQHHFHPNHPLILASYNDPPKSKCRACGHEDGATYRCTTCKFSLHRSCAGAPMTFTLIKNKKVSYKLLYSYPYDGEMAVIKCSGCSKELNSKESCMYYNFDLDEVLHVQCALHRETDSYDTKFVLASKRLKSIKIEEDHS</sequence>
<dbReference type="EMBL" id="JAWPEI010000004">
    <property type="protein sequence ID" value="KAK4729470.1"/>
    <property type="molecule type" value="Genomic_DNA"/>
</dbReference>
<keyword evidence="4" id="KW-0472">Membrane</keyword>
<dbReference type="AlphaFoldDB" id="A0AAV9LY30"/>
<dbReference type="PROSITE" id="PS50081">
    <property type="entry name" value="ZF_DAG_PE_2"/>
    <property type="match status" value="1"/>
</dbReference>
<keyword evidence="4" id="KW-1133">Transmembrane helix</keyword>
<evidence type="ECO:0000256" key="4">
    <source>
        <dbReference type="SAM" id="Phobius"/>
    </source>
</evidence>